<dbReference type="CDD" id="cd02440">
    <property type="entry name" value="AdoMet_MTases"/>
    <property type="match status" value="1"/>
</dbReference>
<dbReference type="RefSeq" id="WP_161141710.1">
    <property type="nucleotide sequence ID" value="NZ_SPKJ01000071.1"/>
</dbReference>
<dbReference type="Gene3D" id="3.40.50.150">
    <property type="entry name" value="Vaccinia Virus protein VP39"/>
    <property type="match status" value="1"/>
</dbReference>
<gene>
    <name evidence="2" type="ORF">E4O86_16790</name>
</gene>
<dbReference type="AlphaFoldDB" id="A0A964WUT8"/>
<dbReference type="OrthoDB" id="5449367at2"/>
<name>A0A964WUT8_9HYPH</name>
<evidence type="ECO:0000313" key="3">
    <source>
        <dbReference type="Proteomes" id="UP000773614"/>
    </source>
</evidence>
<dbReference type="GO" id="GO:0032259">
    <property type="term" value="P:methylation"/>
    <property type="evidence" value="ECO:0007669"/>
    <property type="project" value="UniProtKB-KW"/>
</dbReference>
<accession>A0A964WUT8</accession>
<comment type="caution">
    <text evidence="2">The sequence shown here is derived from an EMBL/GenBank/DDBJ whole genome shotgun (WGS) entry which is preliminary data.</text>
</comment>
<dbReference type="SUPFAM" id="SSF53335">
    <property type="entry name" value="S-adenosyl-L-methionine-dependent methyltransferases"/>
    <property type="match status" value="1"/>
</dbReference>
<sequence>MSSTLARYERIARFYDLLDLPFEYGRYRRLRPLLFRGLSGRILEAGVGTGRNMPFYPPGAGMVAIDLSRAMLARAEQRRAALGAAVELRQMDVTRLAFESGSFDAAVSTFLFCVLADELQEPALRELARVVKPGGEIRLLEYVRPQGRFRAAVARLWEPWMNWAYGAGFDRRTEAHARAAGLEIAETRFLVADIVKMITIRAG</sequence>
<dbReference type="PANTHER" id="PTHR42912:SF93">
    <property type="entry name" value="N6-ADENOSINE-METHYLTRANSFERASE TMT1A"/>
    <property type="match status" value="1"/>
</dbReference>
<reference evidence="2" key="1">
    <citation type="submission" date="2019-03" db="EMBL/GenBank/DDBJ databases">
        <title>Afifella sp. nov., isolated from activated sludge.</title>
        <authorList>
            <person name="Li Q."/>
            <person name="Liu Y."/>
        </authorList>
    </citation>
    <scope>NUCLEOTIDE SEQUENCE</scope>
    <source>
        <strain evidence="2">L72</strain>
    </source>
</reference>
<dbReference type="InterPro" id="IPR041698">
    <property type="entry name" value="Methyltransf_25"/>
</dbReference>
<dbReference type="PANTHER" id="PTHR42912">
    <property type="entry name" value="METHYLTRANSFERASE"/>
    <property type="match status" value="1"/>
</dbReference>
<organism evidence="2 3">
    <name type="scientific">Propylenella binzhouense</name>
    <dbReference type="NCBI Taxonomy" id="2555902"/>
    <lineage>
        <taxon>Bacteria</taxon>
        <taxon>Pseudomonadati</taxon>
        <taxon>Pseudomonadota</taxon>
        <taxon>Alphaproteobacteria</taxon>
        <taxon>Hyphomicrobiales</taxon>
        <taxon>Propylenellaceae</taxon>
        <taxon>Propylenella</taxon>
    </lineage>
</organism>
<keyword evidence="2" id="KW-0489">Methyltransferase</keyword>
<protein>
    <submittedName>
        <fullName evidence="2">Class I SAM-dependent methyltransferase</fullName>
    </submittedName>
</protein>
<dbReference type="EMBL" id="SPKJ01000071">
    <property type="protein sequence ID" value="MYZ49369.1"/>
    <property type="molecule type" value="Genomic_DNA"/>
</dbReference>
<evidence type="ECO:0000259" key="1">
    <source>
        <dbReference type="Pfam" id="PF13649"/>
    </source>
</evidence>
<dbReference type="Pfam" id="PF13649">
    <property type="entry name" value="Methyltransf_25"/>
    <property type="match status" value="1"/>
</dbReference>
<dbReference type="Proteomes" id="UP000773614">
    <property type="component" value="Unassembled WGS sequence"/>
</dbReference>
<proteinExistence type="predicted"/>
<keyword evidence="2" id="KW-0808">Transferase</keyword>
<evidence type="ECO:0000313" key="2">
    <source>
        <dbReference type="EMBL" id="MYZ49369.1"/>
    </source>
</evidence>
<dbReference type="GO" id="GO:0008168">
    <property type="term" value="F:methyltransferase activity"/>
    <property type="evidence" value="ECO:0007669"/>
    <property type="project" value="UniProtKB-KW"/>
</dbReference>
<dbReference type="InterPro" id="IPR029063">
    <property type="entry name" value="SAM-dependent_MTases_sf"/>
</dbReference>
<feature type="domain" description="Methyltransferase" evidence="1">
    <location>
        <begin position="42"/>
        <end position="135"/>
    </location>
</feature>
<keyword evidence="3" id="KW-1185">Reference proteome</keyword>
<dbReference type="InterPro" id="IPR050508">
    <property type="entry name" value="Methyltransf_Superfamily"/>
</dbReference>